<name>A0A7S2DF77_9STRA</name>
<dbReference type="GO" id="GO:0005506">
    <property type="term" value="F:iron ion binding"/>
    <property type="evidence" value="ECO:0007669"/>
    <property type="project" value="InterPro"/>
</dbReference>
<gene>
    <name evidence="4" type="ORF">DSPE1174_LOCUS21812</name>
</gene>
<evidence type="ECO:0000256" key="1">
    <source>
        <dbReference type="SAM" id="MobiDB-lite"/>
    </source>
</evidence>
<proteinExistence type="predicted"/>
<reference evidence="4" key="1">
    <citation type="submission" date="2021-01" db="EMBL/GenBank/DDBJ databases">
        <authorList>
            <person name="Corre E."/>
            <person name="Pelletier E."/>
            <person name="Niang G."/>
            <person name="Scheremetjew M."/>
            <person name="Finn R."/>
            <person name="Kale V."/>
            <person name="Holt S."/>
            <person name="Cochrane G."/>
            <person name="Meng A."/>
            <person name="Brown T."/>
            <person name="Cohen L."/>
        </authorList>
    </citation>
    <scope>NUCLEOTIDE SEQUENCE</scope>
    <source>
        <strain evidence="4">CCMP1381</strain>
    </source>
</reference>
<dbReference type="EMBL" id="HBGS01042338">
    <property type="protein sequence ID" value="CAD9452705.1"/>
    <property type="molecule type" value="Transcribed_RNA"/>
</dbReference>
<organism evidence="4">
    <name type="scientific">Octactis speculum</name>
    <dbReference type="NCBI Taxonomy" id="3111310"/>
    <lineage>
        <taxon>Eukaryota</taxon>
        <taxon>Sar</taxon>
        <taxon>Stramenopiles</taxon>
        <taxon>Ochrophyta</taxon>
        <taxon>Dictyochophyceae</taxon>
        <taxon>Dictyochales</taxon>
        <taxon>Dictyochaceae</taxon>
        <taxon>Octactis</taxon>
    </lineage>
</organism>
<dbReference type="PANTHER" id="PTHR33591:SF2">
    <property type="entry name" value="BETA-CAROTENE ISOMERASE D27"/>
    <property type="match status" value="1"/>
</dbReference>
<dbReference type="PANTHER" id="PTHR33591">
    <property type="entry name" value="BETA-CAROTENE ISOMERASE D27"/>
    <property type="match status" value="1"/>
</dbReference>
<evidence type="ECO:0000256" key="2">
    <source>
        <dbReference type="SAM" id="SignalP"/>
    </source>
</evidence>
<dbReference type="Pfam" id="PF13225">
    <property type="entry name" value="D27-like_C"/>
    <property type="match status" value="1"/>
</dbReference>
<feature type="region of interest" description="Disordered" evidence="1">
    <location>
        <begin position="279"/>
        <end position="302"/>
    </location>
</feature>
<dbReference type="AlphaFoldDB" id="A0A7S2DF77"/>
<dbReference type="InterPro" id="IPR025114">
    <property type="entry name" value="D27-like_C"/>
</dbReference>
<keyword evidence="2" id="KW-0732">Signal</keyword>
<feature type="chain" id="PRO_5031074488" description="Beta-carotene isomerase D27-like C-terminal domain-containing protein" evidence="2">
    <location>
        <begin position="21"/>
        <end position="302"/>
    </location>
</feature>
<evidence type="ECO:0000259" key="3">
    <source>
        <dbReference type="Pfam" id="PF13225"/>
    </source>
</evidence>
<accession>A0A7S2DF77</accession>
<protein>
    <recommendedName>
        <fullName evidence="3">Beta-carotene isomerase D27-like C-terminal domain-containing protein</fullName>
    </recommendedName>
</protein>
<dbReference type="InterPro" id="IPR038938">
    <property type="entry name" value="D27-like"/>
</dbReference>
<evidence type="ECO:0000313" key="4">
    <source>
        <dbReference type="EMBL" id="CAD9452705.1"/>
    </source>
</evidence>
<sequence length="302" mass="32871">MKPPIILLVVLSSVPSSLFGLSSFPKIQRGPRPGLLTDESIVEDVLSSVPSSGLSIQRGPRPELPTDGTIVEDGAYGLAMIALFRIAMSTASGYKSDRPFHNTSPGESYRGLVDISRRLFSVTEEDTAERVKQVLRAFPTQPRLLGGNQVSCELLALLTPALMRFLVGPASCEEWDHPSGDAWKSKVVIKQCRFLEASGCKGMCVGLCQRPTEAFFNEELDLPMTMRPNFEDLSCELTWGRRPEDAKDDPVQDLQCFSGCSLMQGIQTEAGPVKVSDMHRRPAAVKSPPKNTSGEGECVLAA</sequence>
<feature type="domain" description="Beta-carotene isomerase D27-like C-terminal" evidence="3">
    <location>
        <begin position="166"/>
        <end position="246"/>
    </location>
</feature>
<feature type="signal peptide" evidence="2">
    <location>
        <begin position="1"/>
        <end position="20"/>
    </location>
</feature>